<reference evidence="3" key="1">
    <citation type="submission" date="2018-03" db="EMBL/GenBank/DDBJ databases">
        <title>Genomic analysis of the strain SH-1 isolated from shrimp intestine.</title>
        <authorList>
            <person name="Kim Y.-S."/>
            <person name="Kim S.-E."/>
            <person name="Kim K.-H."/>
        </authorList>
    </citation>
    <scope>NUCLEOTIDE SEQUENCE [LARGE SCALE GENOMIC DNA]</scope>
    <source>
        <strain evidence="3">SH-1</strain>
    </source>
</reference>
<keyword evidence="1" id="KW-0732">Signal</keyword>
<dbReference type="KEGG" id="thas:C6Y53_18940"/>
<dbReference type="Proteomes" id="UP000237655">
    <property type="component" value="Chromosome"/>
</dbReference>
<dbReference type="EMBL" id="CP027665">
    <property type="protein sequence ID" value="QEP30308.1"/>
    <property type="molecule type" value="Genomic_DNA"/>
</dbReference>
<evidence type="ECO:0000313" key="3">
    <source>
        <dbReference type="Proteomes" id="UP000237655"/>
    </source>
</evidence>
<name>A0A5C2H1H4_9RHOB</name>
<organism evidence="2 3">
    <name type="scientific">Pukyongiella litopenaei</name>
    <dbReference type="NCBI Taxonomy" id="2605946"/>
    <lineage>
        <taxon>Bacteria</taxon>
        <taxon>Pseudomonadati</taxon>
        <taxon>Pseudomonadota</taxon>
        <taxon>Alphaproteobacteria</taxon>
        <taxon>Rhodobacterales</taxon>
        <taxon>Paracoccaceae</taxon>
        <taxon>Pukyongiella</taxon>
    </lineage>
</organism>
<evidence type="ECO:0000313" key="2">
    <source>
        <dbReference type="EMBL" id="QEP30308.1"/>
    </source>
</evidence>
<sequence>MIRLKYLIAAVLALFLSFLGDISAALAVNSETVRDEDIRDRLTRASEEIKTEADRETTGRTDRFAQWYNWGNWANWNNWRNW</sequence>
<accession>A0A5C2H1H4</accession>
<feature type="signal peptide" evidence="1">
    <location>
        <begin position="1"/>
        <end position="27"/>
    </location>
</feature>
<evidence type="ECO:0000256" key="1">
    <source>
        <dbReference type="SAM" id="SignalP"/>
    </source>
</evidence>
<feature type="chain" id="PRO_5022725881" evidence="1">
    <location>
        <begin position="28"/>
        <end position="82"/>
    </location>
</feature>
<proteinExistence type="predicted"/>
<protein>
    <submittedName>
        <fullName evidence="2">Uncharacterized protein</fullName>
    </submittedName>
</protein>
<gene>
    <name evidence="2" type="ORF">C6Y53_18940</name>
</gene>
<dbReference type="AlphaFoldDB" id="A0A5C2H1H4"/>
<dbReference type="RefSeq" id="WP_149615481.1">
    <property type="nucleotide sequence ID" value="NZ_CP027665.1"/>
</dbReference>
<keyword evidence="3" id="KW-1185">Reference proteome</keyword>